<dbReference type="AlphaFoldDB" id="B0DT46"/>
<organism evidence="2">
    <name type="scientific">Laccaria bicolor (strain S238N-H82 / ATCC MYA-4686)</name>
    <name type="common">Bicoloured deceiver</name>
    <name type="synonym">Laccaria laccata var. bicolor</name>
    <dbReference type="NCBI Taxonomy" id="486041"/>
    <lineage>
        <taxon>Eukaryota</taxon>
        <taxon>Fungi</taxon>
        <taxon>Dikarya</taxon>
        <taxon>Basidiomycota</taxon>
        <taxon>Agaricomycotina</taxon>
        <taxon>Agaricomycetes</taxon>
        <taxon>Agaricomycetidae</taxon>
        <taxon>Agaricales</taxon>
        <taxon>Agaricineae</taxon>
        <taxon>Hydnangiaceae</taxon>
        <taxon>Laccaria</taxon>
    </lineage>
</organism>
<evidence type="ECO:0000313" key="2">
    <source>
        <dbReference type="Proteomes" id="UP000001194"/>
    </source>
</evidence>
<evidence type="ECO:0000313" key="1">
    <source>
        <dbReference type="EMBL" id="EDR02213.1"/>
    </source>
</evidence>
<dbReference type="HOGENOM" id="CLU_2004325_0_0_1"/>
<protein>
    <submittedName>
        <fullName evidence="1">Predicted protein</fullName>
    </submittedName>
</protein>
<sequence>MVIFLMYTARIYSSLNVNISCVITNKQRKVAPRVQYFTIPHAIHMDSTGFHWTPLDSPTYWTIITIFTKLDSTGLPTQNWTGLDWTGQTGLHWTFPTQNWTGQTGLDWTGLDSTGLPELKLEDT</sequence>
<dbReference type="InParanoid" id="B0DT46"/>
<dbReference type="RefSeq" id="XP_001887158.1">
    <property type="nucleotide sequence ID" value="XM_001887123.1"/>
</dbReference>
<name>B0DT46_LACBS</name>
<keyword evidence="2" id="KW-1185">Reference proteome</keyword>
<dbReference type="KEGG" id="lbc:LACBIDRAFT_332558"/>
<dbReference type="EMBL" id="DS547132">
    <property type="protein sequence ID" value="EDR02213.1"/>
    <property type="molecule type" value="Genomic_DNA"/>
</dbReference>
<reference evidence="1 2" key="1">
    <citation type="journal article" date="2008" name="Nature">
        <title>The genome of Laccaria bicolor provides insights into mycorrhizal symbiosis.</title>
        <authorList>
            <person name="Martin F."/>
            <person name="Aerts A."/>
            <person name="Ahren D."/>
            <person name="Brun A."/>
            <person name="Danchin E.G.J."/>
            <person name="Duchaussoy F."/>
            <person name="Gibon J."/>
            <person name="Kohler A."/>
            <person name="Lindquist E."/>
            <person name="Pereda V."/>
            <person name="Salamov A."/>
            <person name="Shapiro H.J."/>
            <person name="Wuyts J."/>
            <person name="Blaudez D."/>
            <person name="Buee M."/>
            <person name="Brokstein P."/>
            <person name="Canbaeck B."/>
            <person name="Cohen D."/>
            <person name="Courty P.E."/>
            <person name="Coutinho P.M."/>
            <person name="Delaruelle C."/>
            <person name="Detter J.C."/>
            <person name="Deveau A."/>
            <person name="DiFazio S."/>
            <person name="Duplessis S."/>
            <person name="Fraissinet-Tachet L."/>
            <person name="Lucic E."/>
            <person name="Frey-Klett P."/>
            <person name="Fourrey C."/>
            <person name="Feussner I."/>
            <person name="Gay G."/>
            <person name="Grimwood J."/>
            <person name="Hoegger P.J."/>
            <person name="Jain P."/>
            <person name="Kilaru S."/>
            <person name="Labbe J."/>
            <person name="Lin Y.C."/>
            <person name="Legue V."/>
            <person name="Le Tacon F."/>
            <person name="Marmeisse R."/>
            <person name="Melayah D."/>
            <person name="Montanini B."/>
            <person name="Muratet M."/>
            <person name="Nehls U."/>
            <person name="Niculita-Hirzel H."/>
            <person name="Oudot-Le Secq M.P."/>
            <person name="Peter M."/>
            <person name="Quesneville H."/>
            <person name="Rajashekar B."/>
            <person name="Reich M."/>
            <person name="Rouhier N."/>
            <person name="Schmutz J."/>
            <person name="Yin T."/>
            <person name="Chalot M."/>
            <person name="Henrissat B."/>
            <person name="Kuees U."/>
            <person name="Lucas S."/>
            <person name="Van de Peer Y."/>
            <person name="Podila G.K."/>
            <person name="Polle A."/>
            <person name="Pukkila P.J."/>
            <person name="Richardson P.M."/>
            <person name="Rouze P."/>
            <person name="Sanders I.R."/>
            <person name="Stajich J.E."/>
            <person name="Tunlid A."/>
            <person name="Tuskan G."/>
            <person name="Grigoriev I.V."/>
        </authorList>
    </citation>
    <scope>NUCLEOTIDE SEQUENCE [LARGE SCALE GENOMIC DNA]</scope>
    <source>
        <strain evidence="2">S238N-H82 / ATCC MYA-4686</strain>
    </source>
</reference>
<dbReference type="OrthoDB" id="7689696at2759"/>
<dbReference type="Proteomes" id="UP000001194">
    <property type="component" value="Unassembled WGS sequence"/>
</dbReference>
<accession>B0DT46</accession>
<dbReference type="GeneID" id="6082792"/>
<proteinExistence type="predicted"/>
<gene>
    <name evidence="1" type="ORF">LACBIDRAFT_332558</name>
</gene>